<name>A0A1D1UNK5_RAMVA</name>
<evidence type="ECO:0000313" key="6">
    <source>
        <dbReference type="Proteomes" id="UP000186922"/>
    </source>
</evidence>
<dbReference type="EMBL" id="BDGG01000001">
    <property type="protein sequence ID" value="GAU87748.1"/>
    <property type="molecule type" value="Genomic_DNA"/>
</dbReference>
<dbReference type="GO" id="GO:0005737">
    <property type="term" value="C:cytoplasm"/>
    <property type="evidence" value="ECO:0007669"/>
    <property type="project" value="TreeGrafter"/>
</dbReference>
<organism evidence="5 6">
    <name type="scientific">Ramazzottius varieornatus</name>
    <name type="common">Water bear</name>
    <name type="synonym">Tardigrade</name>
    <dbReference type="NCBI Taxonomy" id="947166"/>
    <lineage>
        <taxon>Eukaryota</taxon>
        <taxon>Metazoa</taxon>
        <taxon>Ecdysozoa</taxon>
        <taxon>Tardigrada</taxon>
        <taxon>Eutardigrada</taxon>
        <taxon>Parachela</taxon>
        <taxon>Hypsibioidea</taxon>
        <taxon>Ramazzottiidae</taxon>
        <taxon>Ramazzottius</taxon>
    </lineage>
</organism>
<dbReference type="SUPFAM" id="SSF57903">
    <property type="entry name" value="FYVE/PHD zinc finger"/>
    <property type="match status" value="1"/>
</dbReference>
<keyword evidence="1" id="KW-0479">Metal-binding</keyword>
<evidence type="ECO:0000256" key="3">
    <source>
        <dbReference type="ARBA" id="ARBA00022833"/>
    </source>
</evidence>
<dbReference type="Pfam" id="PF02207">
    <property type="entry name" value="zf-UBR"/>
    <property type="match status" value="1"/>
</dbReference>
<evidence type="ECO:0000256" key="2">
    <source>
        <dbReference type="ARBA" id="ARBA00022771"/>
    </source>
</evidence>
<feature type="domain" description="UBR-type" evidence="4">
    <location>
        <begin position="1"/>
        <end position="47"/>
    </location>
</feature>
<dbReference type="InterPro" id="IPR011011">
    <property type="entry name" value="Znf_FYVE_PHD"/>
</dbReference>
<dbReference type="InterPro" id="IPR040204">
    <property type="entry name" value="UBR7"/>
</dbReference>
<dbReference type="SMART" id="SM00396">
    <property type="entry name" value="ZnF_UBR1"/>
    <property type="match status" value="1"/>
</dbReference>
<dbReference type="InterPro" id="IPR003126">
    <property type="entry name" value="Znf_UBR"/>
</dbReference>
<dbReference type="AlphaFoldDB" id="A0A1D1UNK5"/>
<keyword evidence="3" id="KW-0862">Zinc</keyword>
<dbReference type="PANTHER" id="PTHR13513:SF9">
    <property type="entry name" value="E3 UBIQUITIN-PROTEIN LIGASE UBR7-RELATED"/>
    <property type="match status" value="1"/>
</dbReference>
<sequence>MDPAGMCLACALNCHEDHDIVPMLTRRNFRCDCGNSKFGPRKCQLIPDKDRENSMNVYNDNFHGVVCTCKKSLAGTTASTGNLTEVASGTAANAGADEDIVQCRICEEQYHASHIGVTEEDFGEEWAGEMVCRNCLNEHDFLRYYQADLNNPEAFIPEAGQICTLAALKRKFGEQQSAGRSYVFSGSWWGNLCRCSDCQVGHFVGCLSLCTQMSDLFVLFSAGHVQETECGLPSRSRGYFRLVRGTRGYKGDGKCPACSCNVSRRNLCADLRRF</sequence>
<keyword evidence="2" id="KW-0863">Zinc-finger</keyword>
<evidence type="ECO:0000256" key="1">
    <source>
        <dbReference type="ARBA" id="ARBA00022723"/>
    </source>
</evidence>
<dbReference type="STRING" id="947166.A0A1D1UNK5"/>
<proteinExistence type="predicted"/>
<dbReference type="Gene3D" id="3.30.40.10">
    <property type="entry name" value="Zinc/RING finger domain, C3HC4 (zinc finger)"/>
    <property type="match status" value="1"/>
</dbReference>
<evidence type="ECO:0000259" key="4">
    <source>
        <dbReference type="SMART" id="SM00396"/>
    </source>
</evidence>
<dbReference type="GO" id="GO:0008270">
    <property type="term" value="F:zinc ion binding"/>
    <property type="evidence" value="ECO:0007669"/>
    <property type="project" value="UniProtKB-KW"/>
</dbReference>
<reference evidence="5 6" key="1">
    <citation type="journal article" date="2016" name="Nat. Commun.">
        <title>Extremotolerant tardigrade genome and improved radiotolerance of human cultured cells by tardigrade-unique protein.</title>
        <authorList>
            <person name="Hashimoto T."/>
            <person name="Horikawa D.D."/>
            <person name="Saito Y."/>
            <person name="Kuwahara H."/>
            <person name="Kozuka-Hata H."/>
            <person name="Shin-I T."/>
            <person name="Minakuchi Y."/>
            <person name="Ohishi K."/>
            <person name="Motoyama A."/>
            <person name="Aizu T."/>
            <person name="Enomoto A."/>
            <person name="Kondo K."/>
            <person name="Tanaka S."/>
            <person name="Hara Y."/>
            <person name="Koshikawa S."/>
            <person name="Sagara H."/>
            <person name="Miura T."/>
            <person name="Yokobori S."/>
            <person name="Miyagawa K."/>
            <person name="Suzuki Y."/>
            <person name="Kubo T."/>
            <person name="Oyama M."/>
            <person name="Kohara Y."/>
            <person name="Fujiyama A."/>
            <person name="Arakawa K."/>
            <person name="Katayama T."/>
            <person name="Toyoda A."/>
            <person name="Kunieda T."/>
        </authorList>
    </citation>
    <scope>NUCLEOTIDE SEQUENCE [LARGE SCALE GENOMIC DNA]</scope>
    <source>
        <strain evidence="5 6">YOKOZUNA-1</strain>
    </source>
</reference>
<keyword evidence="6" id="KW-1185">Reference proteome</keyword>
<evidence type="ECO:0000313" key="5">
    <source>
        <dbReference type="EMBL" id="GAU87748.1"/>
    </source>
</evidence>
<dbReference type="GO" id="GO:0061630">
    <property type="term" value="F:ubiquitin protein ligase activity"/>
    <property type="evidence" value="ECO:0007669"/>
    <property type="project" value="InterPro"/>
</dbReference>
<protein>
    <recommendedName>
        <fullName evidence="4">UBR-type domain-containing protein</fullName>
    </recommendedName>
</protein>
<dbReference type="InterPro" id="IPR013083">
    <property type="entry name" value="Znf_RING/FYVE/PHD"/>
</dbReference>
<dbReference type="PANTHER" id="PTHR13513">
    <property type="entry name" value="E3 UBIQUITIN-PROTEIN LIGASE UBR7"/>
    <property type="match status" value="1"/>
</dbReference>
<dbReference type="Proteomes" id="UP000186922">
    <property type="component" value="Unassembled WGS sequence"/>
</dbReference>
<accession>A0A1D1UNK5</accession>
<gene>
    <name evidence="5" type="primary">RvY_00552</name>
    <name evidence="5" type="synonym">RvY_00552.3</name>
    <name evidence="5" type="ORF">RvY_00552-3</name>
</gene>
<comment type="caution">
    <text evidence="5">The sequence shown here is derived from an EMBL/GenBank/DDBJ whole genome shotgun (WGS) entry which is preliminary data.</text>
</comment>
<dbReference type="OrthoDB" id="10262564at2759"/>